<organism evidence="10 11">
    <name type="scientific">Anatilimnocola aggregata</name>
    <dbReference type="NCBI Taxonomy" id="2528021"/>
    <lineage>
        <taxon>Bacteria</taxon>
        <taxon>Pseudomonadati</taxon>
        <taxon>Planctomycetota</taxon>
        <taxon>Planctomycetia</taxon>
        <taxon>Pirellulales</taxon>
        <taxon>Pirellulaceae</taxon>
        <taxon>Anatilimnocola</taxon>
    </lineage>
</organism>
<dbReference type="InterPro" id="IPR003593">
    <property type="entry name" value="AAA+_ATPase"/>
</dbReference>
<feature type="domain" description="ABC transporter" evidence="8">
    <location>
        <begin position="344"/>
        <end position="576"/>
    </location>
</feature>
<feature type="transmembrane region" description="Helical" evidence="7">
    <location>
        <begin position="29"/>
        <end position="50"/>
    </location>
</feature>
<feature type="transmembrane region" description="Helical" evidence="7">
    <location>
        <begin position="170"/>
        <end position="191"/>
    </location>
</feature>
<gene>
    <name evidence="10" type="primary">hlyB_1</name>
    <name evidence="10" type="ORF">ETAA8_37960</name>
</gene>
<evidence type="ECO:0000256" key="4">
    <source>
        <dbReference type="ARBA" id="ARBA00022840"/>
    </source>
</evidence>
<dbReference type="Pfam" id="PF00005">
    <property type="entry name" value="ABC_tran"/>
    <property type="match status" value="1"/>
</dbReference>
<keyword evidence="11" id="KW-1185">Reference proteome</keyword>
<keyword evidence="2 7" id="KW-0812">Transmembrane</keyword>
<evidence type="ECO:0000256" key="7">
    <source>
        <dbReference type="SAM" id="Phobius"/>
    </source>
</evidence>
<sequence>MGSSASPAAHHLTPLQRLISLLRPEATDIAVVVLFSLVIGILSLATPITVEALVNTVAFGRYLQPLFVLALMLFTFLGFAAILKGLQTYIAEVIQRRIFVRVVAYLADRLPRVNHEAFTKGHGPELLNRFFEVITVQKSAALLVLDGITIVITGVVGMVVLAFYHPFLLGFNLVLVGAVLFAIFALGRGAVDSAIDESYKKYAVAAWLQQLALYPTTFKLAGGLPRAMEKADELTVAYLEARQSHFHVLFRQITFTLGLQAIAAACLLGIGGFLVINGQLTLGQLVASELIVAVVVGSFAKLGKHMESYYDLLAACDKLGHLFDLPTERLEGLTPPRQNLGARVQFHHVELELGAAQHSPALTMIIEAGERVALTGPPGSGKSSILEILYALKEPAHGYVEFDSLDLRSVAPPRLREQVALVQSIELIEGTIADNVHLHRDSVTHQQVRNALEAVGLWNEIMALTGGLETRVPLGGGTLSNSQAIRLMIARAIAGQPRLILIDSILDQLSEMHLRFVFDAVAKAERSCTVVLVTSRESLFELCDRTIPLQPVLDPDSLANNRLLPAPQSLPRLNLVSL</sequence>
<dbReference type="GO" id="GO:0016887">
    <property type="term" value="F:ATP hydrolysis activity"/>
    <property type="evidence" value="ECO:0007669"/>
    <property type="project" value="InterPro"/>
</dbReference>
<dbReference type="SUPFAM" id="SSF90123">
    <property type="entry name" value="ABC transporter transmembrane region"/>
    <property type="match status" value="1"/>
</dbReference>
<proteinExistence type="predicted"/>
<name>A0A517YEW1_9BACT</name>
<dbReference type="GO" id="GO:0005524">
    <property type="term" value="F:ATP binding"/>
    <property type="evidence" value="ECO:0007669"/>
    <property type="project" value="UniProtKB-KW"/>
</dbReference>
<dbReference type="InterPro" id="IPR039421">
    <property type="entry name" value="Type_1_exporter"/>
</dbReference>
<dbReference type="AlphaFoldDB" id="A0A517YEW1"/>
<feature type="transmembrane region" description="Helical" evidence="7">
    <location>
        <begin position="253"/>
        <end position="276"/>
    </location>
</feature>
<comment type="subcellular location">
    <subcellularLocation>
        <location evidence="1">Cell membrane</location>
        <topology evidence="1">Multi-pass membrane protein</topology>
    </subcellularLocation>
</comment>
<keyword evidence="5 7" id="KW-1133">Transmembrane helix</keyword>
<feature type="domain" description="ABC transmembrane type-1" evidence="9">
    <location>
        <begin position="30"/>
        <end position="311"/>
    </location>
</feature>
<evidence type="ECO:0000259" key="9">
    <source>
        <dbReference type="PROSITE" id="PS50929"/>
    </source>
</evidence>
<dbReference type="OrthoDB" id="311344at2"/>
<protein>
    <submittedName>
        <fullName evidence="10">Alpha-hemolysin translocation ATP-binding protein HlyB</fullName>
    </submittedName>
</protein>
<evidence type="ECO:0000259" key="8">
    <source>
        <dbReference type="PROSITE" id="PS50893"/>
    </source>
</evidence>
<dbReference type="PROSITE" id="PS50893">
    <property type="entry name" value="ABC_TRANSPORTER_2"/>
    <property type="match status" value="1"/>
</dbReference>
<evidence type="ECO:0000313" key="10">
    <source>
        <dbReference type="EMBL" id="QDU28692.1"/>
    </source>
</evidence>
<dbReference type="InterPro" id="IPR036640">
    <property type="entry name" value="ABC1_TM_sf"/>
</dbReference>
<dbReference type="GO" id="GO:0015421">
    <property type="term" value="F:ABC-type oligopeptide transporter activity"/>
    <property type="evidence" value="ECO:0007669"/>
    <property type="project" value="TreeGrafter"/>
</dbReference>
<evidence type="ECO:0000256" key="3">
    <source>
        <dbReference type="ARBA" id="ARBA00022741"/>
    </source>
</evidence>
<accession>A0A517YEW1</accession>
<dbReference type="PANTHER" id="PTHR43394:SF4">
    <property type="entry name" value="TOXIN SECRETION ABC TRANSPORTER ATP-BINDING PROTEIN"/>
    <property type="match status" value="1"/>
</dbReference>
<keyword evidence="3" id="KW-0547">Nucleotide-binding</keyword>
<dbReference type="EMBL" id="CP036274">
    <property type="protein sequence ID" value="QDU28692.1"/>
    <property type="molecule type" value="Genomic_DNA"/>
</dbReference>
<dbReference type="InterPro" id="IPR003439">
    <property type="entry name" value="ABC_transporter-like_ATP-bd"/>
</dbReference>
<keyword evidence="6 7" id="KW-0472">Membrane</keyword>
<dbReference type="PANTHER" id="PTHR43394">
    <property type="entry name" value="ATP-DEPENDENT PERMEASE MDL1, MITOCHONDRIAL"/>
    <property type="match status" value="1"/>
</dbReference>
<evidence type="ECO:0000256" key="6">
    <source>
        <dbReference type="ARBA" id="ARBA00023136"/>
    </source>
</evidence>
<keyword evidence="4 10" id="KW-0067">ATP-binding</keyword>
<evidence type="ECO:0000256" key="2">
    <source>
        <dbReference type="ARBA" id="ARBA00022692"/>
    </source>
</evidence>
<dbReference type="Gene3D" id="3.40.50.300">
    <property type="entry name" value="P-loop containing nucleotide triphosphate hydrolases"/>
    <property type="match status" value="1"/>
</dbReference>
<dbReference type="KEGG" id="aagg:ETAA8_37960"/>
<reference evidence="10 11" key="1">
    <citation type="submission" date="2019-02" db="EMBL/GenBank/DDBJ databases">
        <title>Deep-cultivation of Planctomycetes and their phenomic and genomic characterization uncovers novel biology.</title>
        <authorList>
            <person name="Wiegand S."/>
            <person name="Jogler M."/>
            <person name="Boedeker C."/>
            <person name="Pinto D."/>
            <person name="Vollmers J."/>
            <person name="Rivas-Marin E."/>
            <person name="Kohn T."/>
            <person name="Peeters S.H."/>
            <person name="Heuer A."/>
            <person name="Rast P."/>
            <person name="Oberbeckmann S."/>
            <person name="Bunk B."/>
            <person name="Jeske O."/>
            <person name="Meyerdierks A."/>
            <person name="Storesund J.E."/>
            <person name="Kallscheuer N."/>
            <person name="Luecker S."/>
            <person name="Lage O.M."/>
            <person name="Pohl T."/>
            <person name="Merkel B.J."/>
            <person name="Hornburger P."/>
            <person name="Mueller R.-W."/>
            <person name="Bruemmer F."/>
            <person name="Labrenz M."/>
            <person name="Spormann A.M."/>
            <person name="Op den Camp H."/>
            <person name="Overmann J."/>
            <person name="Amann R."/>
            <person name="Jetten M.S.M."/>
            <person name="Mascher T."/>
            <person name="Medema M.H."/>
            <person name="Devos D.P."/>
            <person name="Kaster A.-K."/>
            <person name="Ovreas L."/>
            <person name="Rohde M."/>
            <person name="Galperin M.Y."/>
            <person name="Jogler C."/>
        </authorList>
    </citation>
    <scope>NUCLEOTIDE SEQUENCE [LARGE SCALE GENOMIC DNA]</scope>
    <source>
        <strain evidence="10 11">ETA_A8</strain>
    </source>
</reference>
<feature type="transmembrane region" description="Helical" evidence="7">
    <location>
        <begin position="62"/>
        <end position="83"/>
    </location>
</feature>
<evidence type="ECO:0000256" key="5">
    <source>
        <dbReference type="ARBA" id="ARBA00022989"/>
    </source>
</evidence>
<dbReference type="InterPro" id="IPR027417">
    <property type="entry name" value="P-loop_NTPase"/>
</dbReference>
<feature type="transmembrane region" description="Helical" evidence="7">
    <location>
        <begin position="140"/>
        <end position="164"/>
    </location>
</feature>
<dbReference type="SMART" id="SM00382">
    <property type="entry name" value="AAA"/>
    <property type="match status" value="1"/>
</dbReference>
<dbReference type="Gene3D" id="1.20.1560.10">
    <property type="entry name" value="ABC transporter type 1, transmembrane domain"/>
    <property type="match status" value="1"/>
</dbReference>
<dbReference type="SUPFAM" id="SSF52540">
    <property type="entry name" value="P-loop containing nucleoside triphosphate hydrolases"/>
    <property type="match status" value="1"/>
</dbReference>
<evidence type="ECO:0000313" key="11">
    <source>
        <dbReference type="Proteomes" id="UP000315017"/>
    </source>
</evidence>
<dbReference type="InterPro" id="IPR011527">
    <property type="entry name" value="ABC1_TM_dom"/>
</dbReference>
<evidence type="ECO:0000256" key="1">
    <source>
        <dbReference type="ARBA" id="ARBA00004651"/>
    </source>
</evidence>
<dbReference type="PROSITE" id="PS50929">
    <property type="entry name" value="ABC_TM1F"/>
    <property type="match status" value="1"/>
</dbReference>
<dbReference type="GO" id="GO:0005886">
    <property type="term" value="C:plasma membrane"/>
    <property type="evidence" value="ECO:0007669"/>
    <property type="project" value="UniProtKB-SubCell"/>
</dbReference>
<dbReference type="Proteomes" id="UP000315017">
    <property type="component" value="Chromosome"/>
</dbReference>